<gene>
    <name evidence="1" type="ORF">PXEA_LOCUS5893</name>
</gene>
<name>A0A3S5A1I8_9PLAT</name>
<organism evidence="1 2">
    <name type="scientific">Protopolystoma xenopodis</name>
    <dbReference type="NCBI Taxonomy" id="117903"/>
    <lineage>
        <taxon>Eukaryota</taxon>
        <taxon>Metazoa</taxon>
        <taxon>Spiralia</taxon>
        <taxon>Lophotrochozoa</taxon>
        <taxon>Platyhelminthes</taxon>
        <taxon>Monogenea</taxon>
        <taxon>Polyopisthocotylea</taxon>
        <taxon>Polystomatidea</taxon>
        <taxon>Polystomatidae</taxon>
        <taxon>Protopolystoma</taxon>
    </lineage>
</organism>
<evidence type="ECO:0000313" key="1">
    <source>
        <dbReference type="EMBL" id="VEL12453.1"/>
    </source>
</evidence>
<proteinExistence type="predicted"/>
<dbReference type="Proteomes" id="UP000784294">
    <property type="component" value="Unassembled WGS sequence"/>
</dbReference>
<keyword evidence="2" id="KW-1185">Reference proteome</keyword>
<evidence type="ECO:0000313" key="2">
    <source>
        <dbReference type="Proteomes" id="UP000784294"/>
    </source>
</evidence>
<accession>A0A3S5A1I8</accession>
<dbReference type="AlphaFoldDB" id="A0A3S5A1I8"/>
<comment type="caution">
    <text evidence="1">The sequence shown here is derived from an EMBL/GenBank/DDBJ whole genome shotgun (WGS) entry which is preliminary data.</text>
</comment>
<sequence>MREKEDPLLKTKLPTGLCAASSSFCSSSKLYGVDSLPLRDIFTCHFGRQDGRSSRAAVLVTEHRIERIHTKPVTRRRDAMGVQSVVVTEHGDV</sequence>
<protein>
    <submittedName>
        <fullName evidence="1">Uncharacterized protein</fullName>
    </submittedName>
</protein>
<dbReference type="EMBL" id="CAAALY010014802">
    <property type="protein sequence ID" value="VEL12453.1"/>
    <property type="molecule type" value="Genomic_DNA"/>
</dbReference>
<reference evidence="1" key="1">
    <citation type="submission" date="2018-11" db="EMBL/GenBank/DDBJ databases">
        <authorList>
            <consortium name="Pathogen Informatics"/>
        </authorList>
    </citation>
    <scope>NUCLEOTIDE SEQUENCE</scope>
</reference>